<organism evidence="6 7">
    <name type="scientific">Pseudonocardia kunmingensis</name>
    <dbReference type="NCBI Taxonomy" id="630975"/>
    <lineage>
        <taxon>Bacteria</taxon>
        <taxon>Bacillati</taxon>
        <taxon>Actinomycetota</taxon>
        <taxon>Actinomycetes</taxon>
        <taxon>Pseudonocardiales</taxon>
        <taxon>Pseudonocardiaceae</taxon>
        <taxon>Pseudonocardia</taxon>
    </lineage>
</organism>
<evidence type="ECO:0000313" key="7">
    <source>
        <dbReference type="Proteomes" id="UP000315677"/>
    </source>
</evidence>
<keyword evidence="3" id="KW-0732">Signal</keyword>
<dbReference type="PANTHER" id="PTHR10824:SF4">
    <property type="entry name" value="ACYL-COENZYME A THIOESTERASE 1-LIKE"/>
    <property type="match status" value="1"/>
</dbReference>
<accession>A0A543DAG0</accession>
<evidence type="ECO:0000256" key="3">
    <source>
        <dbReference type="SAM" id="SignalP"/>
    </source>
</evidence>
<dbReference type="Gene3D" id="2.60.40.2240">
    <property type="entry name" value="Acyl-CoA thioester hydrolase/BAAT N-terminal domain"/>
    <property type="match status" value="1"/>
</dbReference>
<keyword evidence="6" id="KW-0378">Hydrolase</keyword>
<dbReference type="AlphaFoldDB" id="A0A543DAG0"/>
<dbReference type="InterPro" id="IPR014940">
    <property type="entry name" value="BAAT_C"/>
</dbReference>
<dbReference type="InterPro" id="IPR029058">
    <property type="entry name" value="AB_hydrolase_fold"/>
</dbReference>
<dbReference type="Proteomes" id="UP000315677">
    <property type="component" value="Unassembled WGS sequence"/>
</dbReference>
<evidence type="ECO:0000256" key="1">
    <source>
        <dbReference type="ARBA" id="ARBA00006538"/>
    </source>
</evidence>
<feature type="domain" description="Acyl-CoA thioester hydrolase/bile acid-CoA amino acid N-acetyltransferase" evidence="4">
    <location>
        <begin position="36"/>
        <end position="149"/>
    </location>
</feature>
<evidence type="ECO:0000259" key="4">
    <source>
        <dbReference type="Pfam" id="PF04775"/>
    </source>
</evidence>
<dbReference type="EMBL" id="VFPA01000004">
    <property type="protein sequence ID" value="TQM06307.1"/>
    <property type="molecule type" value="Genomic_DNA"/>
</dbReference>
<dbReference type="InterPro" id="IPR042490">
    <property type="entry name" value="Thio_Ohase/BAAT_N"/>
</dbReference>
<comment type="caution">
    <text evidence="6">The sequence shown here is derived from an EMBL/GenBank/DDBJ whole genome shotgun (WGS) entry which is preliminary data.</text>
</comment>
<feature type="active site" description="Charge relay system" evidence="2">
    <location>
        <position position="247"/>
    </location>
</feature>
<dbReference type="GO" id="GO:0006631">
    <property type="term" value="P:fatty acid metabolic process"/>
    <property type="evidence" value="ECO:0007669"/>
    <property type="project" value="TreeGrafter"/>
</dbReference>
<dbReference type="GO" id="GO:0047617">
    <property type="term" value="F:fatty acyl-CoA hydrolase activity"/>
    <property type="evidence" value="ECO:0007669"/>
    <property type="project" value="TreeGrafter"/>
</dbReference>
<dbReference type="SUPFAM" id="SSF53474">
    <property type="entry name" value="alpha/beta-Hydrolases"/>
    <property type="match status" value="1"/>
</dbReference>
<dbReference type="GO" id="GO:0006637">
    <property type="term" value="P:acyl-CoA metabolic process"/>
    <property type="evidence" value="ECO:0007669"/>
    <property type="project" value="InterPro"/>
</dbReference>
<dbReference type="PANTHER" id="PTHR10824">
    <property type="entry name" value="ACYL-COENZYME A THIOESTERASE-RELATED"/>
    <property type="match status" value="1"/>
</dbReference>
<dbReference type="InterPro" id="IPR016662">
    <property type="entry name" value="Acyl-CoA_thioEstase_long-chain"/>
</dbReference>
<evidence type="ECO:0000259" key="5">
    <source>
        <dbReference type="Pfam" id="PF08840"/>
    </source>
</evidence>
<protein>
    <submittedName>
        <fullName evidence="6">Acyl-CoA thioester hydrolase/bile acid acetyltransferase-like protein</fullName>
    </submittedName>
</protein>
<feature type="domain" description="BAAT/Acyl-CoA thioester hydrolase C-terminal" evidence="5">
    <location>
        <begin position="218"/>
        <end position="437"/>
    </location>
</feature>
<feature type="active site" description="Charge relay system" evidence="2">
    <location>
        <position position="391"/>
    </location>
</feature>
<dbReference type="Gene3D" id="3.40.50.1820">
    <property type="entry name" value="alpha/beta hydrolase"/>
    <property type="match status" value="1"/>
</dbReference>
<sequence>MIALGSVLALLAVGCSAPAPDGPQIIAGPDGASIAEPVRIVVDGLAPGDPVRVWARANDRMGQWWESSAELTADGTGSVDLTSAESTGGTYQGVDPAGLFWSMRLPDDRAAPVPLAGADDVVVELGVDRDGTTIARSSLRREVRAPDARPIAMAEPGLVGDLYLPAGSGPWPGVLLLGGAEGGRPDPAYAALLANQGFAVLGLAYFGEPRLPTTLTRVPVEYGLSAARWLAERPEVTGPRVGVIGSSRGAEYALLLASSEPDRFGAVVAHAPSDVVWPAPATVPGARRVSSWTREGEDVPFLPLPAGEEPAPEQPVRTAASYAEAVEDAGRWARTTARIPVEDITAPVLLTSGGDDGVWPSTAQAQRAMAAIDAAGNPFGSRHLDFPSAGHPVGGVPNMPTSRTAVPVGPVVLETGGNPAATAGAVRHTFAATLDVLHALTAADG</sequence>
<name>A0A543DAG0_9PSEU</name>
<feature type="chain" id="PRO_5021973552" evidence="3">
    <location>
        <begin position="20"/>
        <end position="445"/>
    </location>
</feature>
<evidence type="ECO:0000256" key="2">
    <source>
        <dbReference type="PIRSR" id="PIRSR016521-1"/>
    </source>
</evidence>
<comment type="similarity">
    <text evidence="1">Belongs to the C/M/P thioester hydrolase family.</text>
</comment>
<dbReference type="Pfam" id="PF08840">
    <property type="entry name" value="BAAT_C"/>
    <property type="match status" value="1"/>
</dbReference>
<evidence type="ECO:0000313" key="6">
    <source>
        <dbReference type="EMBL" id="TQM06307.1"/>
    </source>
</evidence>
<dbReference type="Pfam" id="PF04775">
    <property type="entry name" value="Bile_Hydr_Trans"/>
    <property type="match status" value="1"/>
</dbReference>
<feature type="active site" description="Charge relay system" evidence="2">
    <location>
        <position position="356"/>
    </location>
</feature>
<dbReference type="GO" id="GO:0016740">
    <property type="term" value="F:transferase activity"/>
    <property type="evidence" value="ECO:0007669"/>
    <property type="project" value="UniProtKB-KW"/>
</dbReference>
<gene>
    <name evidence="6" type="ORF">FB558_6557</name>
</gene>
<keyword evidence="6" id="KW-0808">Transferase</keyword>
<dbReference type="InterPro" id="IPR006862">
    <property type="entry name" value="Thio_Ohase/aa_AcTrfase"/>
</dbReference>
<feature type="signal peptide" evidence="3">
    <location>
        <begin position="1"/>
        <end position="19"/>
    </location>
</feature>
<reference evidence="6 7" key="1">
    <citation type="submission" date="2019-06" db="EMBL/GenBank/DDBJ databases">
        <title>Sequencing the genomes of 1000 actinobacteria strains.</title>
        <authorList>
            <person name="Klenk H.-P."/>
        </authorList>
    </citation>
    <scope>NUCLEOTIDE SEQUENCE [LARGE SCALE GENOMIC DNA]</scope>
    <source>
        <strain evidence="6 7">DSM 45301</strain>
    </source>
</reference>
<keyword evidence="7" id="KW-1185">Reference proteome</keyword>
<dbReference type="PIRSF" id="PIRSF016521">
    <property type="entry name" value="Acyl-CoA_hydro"/>
    <property type="match status" value="1"/>
</dbReference>
<proteinExistence type="inferred from homology"/>